<dbReference type="GO" id="GO:0005975">
    <property type="term" value="P:carbohydrate metabolic process"/>
    <property type="evidence" value="ECO:0007669"/>
    <property type="project" value="InterPro"/>
</dbReference>
<name>A0A4R0R842_9APHY</name>
<dbReference type="GO" id="GO:0004560">
    <property type="term" value="F:alpha-L-fucosidase activity"/>
    <property type="evidence" value="ECO:0007669"/>
    <property type="project" value="TreeGrafter"/>
</dbReference>
<dbReference type="Pfam" id="PF21307">
    <property type="entry name" value="Glyco_hydro_95_C"/>
    <property type="match status" value="1"/>
</dbReference>
<dbReference type="Proteomes" id="UP000292702">
    <property type="component" value="Unassembled WGS sequence"/>
</dbReference>
<dbReference type="InterPro" id="IPR012341">
    <property type="entry name" value="6hp_glycosidase-like_sf"/>
</dbReference>
<sequence>ISLGQEPDLTKSTDELKNAYETDTGNPYLEWLLFNFGRYLLVGSAPGVLPANLQGKWGRDLSNPWGADYHANINLQMNYWFAEMTNMNLVKPMFDYIEKTWVPRGTETAQTLYSISRGWVTHNEMNIFGHTGMKLFQNSAQSANYPECGSWMAIHIWDHFDYTNDVEWWKTQGYPLIKGHAQFQLDKLIADDHFNDSSLVVAPCNSPEQAPITFGCSHAQQLIWQLFNAVEKGFEAAGDTDTAFLEEVRQKRAQMDKGIHIGSWGQLQEWKLDMDNPSDTHRHLSHLIGLYPGYAIANYDPAVQAPPNHSKTYTKQQVFEAARISLIHRGVGTGPDADSGWEKMWRSAAWAQFGNATGFYHELTYSIERNHAVNLFSMYDPNPSPPDRIFQIDANLAYPAVVLNGLLQAPDVPSLSTPLVVTILPALPSNWQTGFIKGARIRGAMIVDLSWSKGKPTSVTIKADEGSPARLVQVIYAGKTVKSFKSSGAQTQNIRF</sequence>
<gene>
    <name evidence="3" type="ORF">EIP91_006542</name>
</gene>
<feature type="non-terminal residue" evidence="3">
    <location>
        <position position="1"/>
    </location>
</feature>
<evidence type="ECO:0000259" key="2">
    <source>
        <dbReference type="Pfam" id="PF22124"/>
    </source>
</evidence>
<dbReference type="InterPro" id="IPR008928">
    <property type="entry name" value="6-hairpin_glycosidase_sf"/>
</dbReference>
<evidence type="ECO:0000313" key="4">
    <source>
        <dbReference type="Proteomes" id="UP000292702"/>
    </source>
</evidence>
<organism evidence="3 4">
    <name type="scientific">Steccherinum ochraceum</name>
    <dbReference type="NCBI Taxonomy" id="92696"/>
    <lineage>
        <taxon>Eukaryota</taxon>
        <taxon>Fungi</taxon>
        <taxon>Dikarya</taxon>
        <taxon>Basidiomycota</taxon>
        <taxon>Agaricomycotina</taxon>
        <taxon>Agaricomycetes</taxon>
        <taxon>Polyporales</taxon>
        <taxon>Steccherinaceae</taxon>
        <taxon>Steccherinum</taxon>
    </lineage>
</organism>
<dbReference type="OrthoDB" id="2848340at2759"/>
<accession>A0A4R0R842</accession>
<proteinExistence type="predicted"/>
<evidence type="ECO:0000313" key="3">
    <source>
        <dbReference type="EMBL" id="TCD62716.1"/>
    </source>
</evidence>
<keyword evidence="4" id="KW-1185">Reference proteome</keyword>
<dbReference type="STRING" id="92696.A0A4R0R842"/>
<comment type="caution">
    <text evidence="3">The sequence shown here is derived from an EMBL/GenBank/DDBJ whole genome shotgun (WGS) entry which is preliminary data.</text>
</comment>
<dbReference type="Pfam" id="PF22124">
    <property type="entry name" value="Glyco_hydro_95_cat"/>
    <property type="match status" value="1"/>
</dbReference>
<dbReference type="EMBL" id="RWJN01000351">
    <property type="protein sequence ID" value="TCD62716.1"/>
    <property type="molecule type" value="Genomic_DNA"/>
</dbReference>
<dbReference type="InterPro" id="IPR054363">
    <property type="entry name" value="GH95_cat"/>
</dbReference>
<evidence type="ECO:0008006" key="5">
    <source>
        <dbReference type="Google" id="ProtNLM"/>
    </source>
</evidence>
<dbReference type="PANTHER" id="PTHR31084">
    <property type="entry name" value="ALPHA-L-FUCOSIDASE 2"/>
    <property type="match status" value="1"/>
</dbReference>
<dbReference type="Gene3D" id="1.50.10.10">
    <property type="match status" value="1"/>
</dbReference>
<evidence type="ECO:0000259" key="1">
    <source>
        <dbReference type="Pfam" id="PF21307"/>
    </source>
</evidence>
<protein>
    <recommendedName>
        <fullName evidence="5">Glycosyl hydrolase family 95 N-terminal domain-containing protein</fullName>
    </recommendedName>
</protein>
<feature type="domain" description="Alpha fucosidase A-like C-terminal" evidence="1">
    <location>
        <begin position="420"/>
        <end position="471"/>
    </location>
</feature>
<feature type="domain" description="Glycosyl hydrolase family 95 catalytic" evidence="2">
    <location>
        <begin position="2"/>
        <end position="404"/>
    </location>
</feature>
<dbReference type="InterPro" id="IPR049053">
    <property type="entry name" value="AFCA-like_C"/>
</dbReference>
<reference evidence="3 4" key="1">
    <citation type="submission" date="2018-11" db="EMBL/GenBank/DDBJ databases">
        <title>Genome assembly of Steccherinum ochraceum LE-BIN_3174, the white-rot fungus of the Steccherinaceae family (The Residual Polyporoid clade, Polyporales, Basidiomycota).</title>
        <authorList>
            <person name="Fedorova T.V."/>
            <person name="Glazunova O.A."/>
            <person name="Landesman E.O."/>
            <person name="Moiseenko K.V."/>
            <person name="Psurtseva N.V."/>
            <person name="Savinova O.S."/>
            <person name="Shakhova N.V."/>
            <person name="Tyazhelova T.V."/>
            <person name="Vasina D.V."/>
        </authorList>
    </citation>
    <scope>NUCLEOTIDE SEQUENCE [LARGE SCALE GENOMIC DNA]</scope>
    <source>
        <strain evidence="3 4">LE-BIN_3174</strain>
    </source>
</reference>
<dbReference type="AlphaFoldDB" id="A0A4R0R842"/>
<dbReference type="SUPFAM" id="SSF48208">
    <property type="entry name" value="Six-hairpin glycosidases"/>
    <property type="match status" value="1"/>
</dbReference>
<dbReference type="PANTHER" id="PTHR31084:SF3">
    <property type="entry name" value="ALPHA-FUCOSIDASE A"/>
    <property type="match status" value="1"/>
</dbReference>